<dbReference type="STRING" id="418985.A0A1V9XW04"/>
<dbReference type="FunCoup" id="A0A1V9XW04">
    <property type="interactions" value="656"/>
</dbReference>
<evidence type="ECO:0000256" key="5">
    <source>
        <dbReference type="ARBA" id="ARBA00022729"/>
    </source>
</evidence>
<dbReference type="PANTHER" id="PTHR46066">
    <property type="entry name" value="CHITINASE DOMAIN-CONTAINING PROTEIN 1 FAMILY MEMBER"/>
    <property type="match status" value="1"/>
</dbReference>
<dbReference type="OrthoDB" id="10254444at2759"/>
<dbReference type="FunFam" id="3.20.20.80:FF:000028">
    <property type="entry name" value="Chitinase domain-containing protein 1"/>
    <property type="match status" value="1"/>
</dbReference>
<dbReference type="EMBL" id="MNPL01003358">
    <property type="protein sequence ID" value="OQR77593.1"/>
    <property type="molecule type" value="Genomic_DNA"/>
</dbReference>
<dbReference type="SUPFAM" id="SSF51445">
    <property type="entry name" value="(Trans)glycosidases"/>
    <property type="match status" value="1"/>
</dbReference>
<name>A0A1V9XW04_9ACAR</name>
<dbReference type="InterPro" id="IPR017853">
    <property type="entry name" value="GH"/>
</dbReference>
<dbReference type="PANTHER" id="PTHR46066:SF2">
    <property type="entry name" value="CHITINASE DOMAIN-CONTAINING PROTEIN 1"/>
    <property type="match status" value="1"/>
</dbReference>
<dbReference type="GO" id="GO:0005975">
    <property type="term" value="P:carbohydrate metabolic process"/>
    <property type="evidence" value="ECO:0007669"/>
    <property type="project" value="InterPro"/>
</dbReference>
<dbReference type="InterPro" id="IPR001223">
    <property type="entry name" value="Glyco_hydro18_cat"/>
</dbReference>
<dbReference type="InterPro" id="IPR029070">
    <property type="entry name" value="Chitinase_insertion_sf"/>
</dbReference>
<keyword evidence="6" id="KW-0458">Lysosome</keyword>
<dbReference type="GO" id="GO:0005764">
    <property type="term" value="C:lysosome"/>
    <property type="evidence" value="ECO:0007669"/>
    <property type="project" value="UniProtKB-SubCell"/>
</dbReference>
<dbReference type="CDD" id="cd02876">
    <property type="entry name" value="GH18_SI-CLP"/>
    <property type="match status" value="1"/>
</dbReference>
<evidence type="ECO:0000313" key="10">
    <source>
        <dbReference type="Proteomes" id="UP000192247"/>
    </source>
</evidence>
<organism evidence="9 10">
    <name type="scientific">Tropilaelaps mercedesae</name>
    <dbReference type="NCBI Taxonomy" id="418985"/>
    <lineage>
        <taxon>Eukaryota</taxon>
        <taxon>Metazoa</taxon>
        <taxon>Ecdysozoa</taxon>
        <taxon>Arthropoda</taxon>
        <taxon>Chelicerata</taxon>
        <taxon>Arachnida</taxon>
        <taxon>Acari</taxon>
        <taxon>Parasitiformes</taxon>
        <taxon>Mesostigmata</taxon>
        <taxon>Gamasina</taxon>
        <taxon>Dermanyssoidea</taxon>
        <taxon>Laelapidae</taxon>
        <taxon>Tropilaelaps</taxon>
    </lineage>
</organism>
<dbReference type="Gene3D" id="3.20.20.80">
    <property type="entry name" value="Glycosidases"/>
    <property type="match status" value="1"/>
</dbReference>
<evidence type="ECO:0000256" key="2">
    <source>
        <dbReference type="ARBA" id="ARBA00004613"/>
    </source>
</evidence>
<dbReference type="SMART" id="SM00636">
    <property type="entry name" value="Glyco_18"/>
    <property type="match status" value="1"/>
</dbReference>
<evidence type="ECO:0000259" key="8">
    <source>
        <dbReference type="PROSITE" id="PS51910"/>
    </source>
</evidence>
<dbReference type="GO" id="GO:0005576">
    <property type="term" value="C:extracellular region"/>
    <property type="evidence" value="ECO:0007669"/>
    <property type="project" value="UniProtKB-SubCell"/>
</dbReference>
<dbReference type="FunFam" id="3.10.50.10:FF:000002">
    <property type="entry name" value="Chitinase domain-containing protein 1"/>
    <property type="match status" value="1"/>
</dbReference>
<dbReference type="GO" id="GO:0008061">
    <property type="term" value="F:chitin binding"/>
    <property type="evidence" value="ECO:0007669"/>
    <property type="project" value="InterPro"/>
</dbReference>
<comment type="caution">
    <text evidence="9">The sequence shown here is derived from an EMBL/GenBank/DDBJ whole genome shotgun (WGS) entry which is preliminary data.</text>
</comment>
<dbReference type="Proteomes" id="UP000192247">
    <property type="component" value="Unassembled WGS sequence"/>
</dbReference>
<keyword evidence="5" id="KW-0732">Signal</keyword>
<dbReference type="Gene3D" id="3.10.50.10">
    <property type="match status" value="1"/>
</dbReference>
<evidence type="ECO:0000256" key="7">
    <source>
        <dbReference type="ARBA" id="ARBA00040976"/>
    </source>
</evidence>
<dbReference type="Pfam" id="PF00704">
    <property type="entry name" value="Glyco_hydro_18"/>
    <property type="match status" value="1"/>
</dbReference>
<evidence type="ECO:0000256" key="6">
    <source>
        <dbReference type="ARBA" id="ARBA00023228"/>
    </source>
</evidence>
<dbReference type="InterPro" id="IPR011583">
    <property type="entry name" value="Chitinase_II/V-like_cat"/>
</dbReference>
<evidence type="ECO:0000256" key="4">
    <source>
        <dbReference type="ARBA" id="ARBA00022525"/>
    </source>
</evidence>
<dbReference type="AlphaFoldDB" id="A0A1V9XW04"/>
<reference evidence="9 10" key="1">
    <citation type="journal article" date="2017" name="Gigascience">
        <title>Draft genome of the honey bee ectoparasitic mite, Tropilaelaps mercedesae, is shaped by the parasitic life history.</title>
        <authorList>
            <person name="Dong X."/>
            <person name="Armstrong S.D."/>
            <person name="Xia D."/>
            <person name="Makepeace B.L."/>
            <person name="Darby A.C."/>
            <person name="Kadowaki T."/>
        </authorList>
    </citation>
    <scope>NUCLEOTIDE SEQUENCE [LARGE SCALE GENOMIC DNA]</scope>
    <source>
        <strain evidence="9">Wuxi-XJTLU</strain>
    </source>
</reference>
<comment type="similarity">
    <text evidence="3">Belongs to the glycosyl hydrolase 18 family.</text>
</comment>
<proteinExistence type="inferred from homology"/>
<dbReference type="PROSITE" id="PS51910">
    <property type="entry name" value="GH18_2"/>
    <property type="match status" value="1"/>
</dbReference>
<evidence type="ECO:0000313" key="9">
    <source>
        <dbReference type="EMBL" id="OQR77593.1"/>
    </source>
</evidence>
<dbReference type="InParanoid" id="A0A1V9XW04"/>
<dbReference type="GO" id="GO:0070492">
    <property type="term" value="F:oligosaccharide binding"/>
    <property type="evidence" value="ECO:0007669"/>
    <property type="project" value="TreeGrafter"/>
</dbReference>
<keyword evidence="10" id="KW-1185">Reference proteome</keyword>
<accession>A0A1V9XW04</accession>
<sequence>MGKRLTMVSAAAPTAPHGISSANERPMLTSLPVDCLSSLRNGCQLRDKAMMLLLASVVVSFAICDASAEDVKLVGSGVESVFDRGLIKEKVTWKNIVKYQNAYSTAIDRNMNISGDVLAYVTPWNNHGYDVAKLHGQKFTYVSPVWLQLKYERNTGFALEGTHDIDSGWMAEVKKKKAKIVPRLIFEDWSLREIDELSSSPDKLINLGNMLHKFARDNNFDGYVLELWNRYSAGGKLANSLSVIVRTLWPPLAMFDLALILVIPPPLHDDTVYKVFTRTHFENLKRYVTAFSMMTYDYSSALRPGPNAPIEWMRKCVEYLVPKEGNEDYEAMHDRHKIMLGLNFYGYDYTAQGGSSPILGKQFSDMLQKYKPKISWSDQFAEHYVNIRGSDGHHTVFFPTLKSISARIELAQELGTSLSIWEIGQGMDYFYDLL</sequence>
<feature type="domain" description="GH18" evidence="8">
    <location>
        <begin position="115"/>
        <end position="434"/>
    </location>
</feature>
<gene>
    <name evidence="9" type="ORF">BIW11_02886</name>
</gene>
<dbReference type="GO" id="GO:0012505">
    <property type="term" value="C:endomembrane system"/>
    <property type="evidence" value="ECO:0007669"/>
    <property type="project" value="TreeGrafter"/>
</dbReference>
<evidence type="ECO:0000256" key="1">
    <source>
        <dbReference type="ARBA" id="ARBA00004371"/>
    </source>
</evidence>
<protein>
    <recommendedName>
        <fullName evidence="7">Chitinase domain-containing protein 1</fullName>
    </recommendedName>
</protein>
<evidence type="ECO:0000256" key="3">
    <source>
        <dbReference type="ARBA" id="ARBA00009336"/>
    </source>
</evidence>
<comment type="subcellular location">
    <subcellularLocation>
        <location evidence="1">Lysosome</location>
    </subcellularLocation>
    <subcellularLocation>
        <location evidence="2">Secreted</location>
    </subcellularLocation>
</comment>
<keyword evidence="4" id="KW-0964">Secreted</keyword>